<dbReference type="Gene3D" id="1.10.10.160">
    <property type="match status" value="1"/>
</dbReference>
<evidence type="ECO:0000256" key="7">
    <source>
        <dbReference type="ARBA" id="ARBA00023235"/>
    </source>
</evidence>
<accession>A0A9D1MM96</accession>
<evidence type="ECO:0000256" key="5">
    <source>
        <dbReference type="ARBA" id="ARBA00022840"/>
    </source>
</evidence>
<evidence type="ECO:0000256" key="4">
    <source>
        <dbReference type="ARBA" id="ARBA00022806"/>
    </source>
</evidence>
<reference evidence="14" key="1">
    <citation type="submission" date="2020-10" db="EMBL/GenBank/DDBJ databases">
        <authorList>
            <person name="Gilroy R."/>
        </authorList>
    </citation>
    <scope>NUCLEOTIDE SEQUENCE</scope>
    <source>
        <strain evidence="14">9366</strain>
    </source>
</reference>
<dbReference type="InterPro" id="IPR013986">
    <property type="entry name" value="DExx_box_DNA_helicase_dom_sf"/>
</dbReference>
<dbReference type="GO" id="GO:0033202">
    <property type="term" value="C:DNA helicase complex"/>
    <property type="evidence" value="ECO:0007669"/>
    <property type="project" value="TreeGrafter"/>
</dbReference>
<evidence type="ECO:0000313" key="14">
    <source>
        <dbReference type="EMBL" id="HIU62682.1"/>
    </source>
</evidence>
<dbReference type="Proteomes" id="UP000824145">
    <property type="component" value="Unassembled WGS sequence"/>
</dbReference>
<dbReference type="PROSITE" id="PS51217">
    <property type="entry name" value="UVRD_HELICASE_CTER"/>
    <property type="match status" value="1"/>
</dbReference>
<evidence type="ECO:0000256" key="3">
    <source>
        <dbReference type="ARBA" id="ARBA00022801"/>
    </source>
</evidence>
<dbReference type="CDD" id="cd18807">
    <property type="entry name" value="SF1_C_UvrD"/>
    <property type="match status" value="1"/>
</dbReference>
<comment type="caution">
    <text evidence="14">The sequence shown here is derived from an EMBL/GenBank/DDBJ whole genome shotgun (WGS) entry which is preliminary data.</text>
</comment>
<dbReference type="GO" id="GO:0003677">
    <property type="term" value="F:DNA binding"/>
    <property type="evidence" value="ECO:0007669"/>
    <property type="project" value="UniProtKB-KW"/>
</dbReference>
<keyword evidence="6" id="KW-0238">DNA-binding</keyword>
<gene>
    <name evidence="14" type="ORF">IAB07_02800</name>
</gene>
<dbReference type="PANTHER" id="PTHR11070">
    <property type="entry name" value="UVRD / RECB / PCRA DNA HELICASE FAMILY MEMBER"/>
    <property type="match status" value="1"/>
</dbReference>
<dbReference type="CDD" id="cd17932">
    <property type="entry name" value="DEXQc_UvrD"/>
    <property type="match status" value="1"/>
</dbReference>
<dbReference type="AlphaFoldDB" id="A0A9D1MM96"/>
<comment type="catalytic activity">
    <reaction evidence="8">
        <text>Couples ATP hydrolysis with the unwinding of duplex DNA by translocating in the 3'-5' direction.</text>
        <dbReference type="EC" id="5.6.2.4"/>
    </reaction>
</comment>
<evidence type="ECO:0000256" key="8">
    <source>
        <dbReference type="ARBA" id="ARBA00034617"/>
    </source>
</evidence>
<keyword evidence="2 11" id="KW-0547">Nucleotide-binding</keyword>
<evidence type="ECO:0000256" key="6">
    <source>
        <dbReference type="ARBA" id="ARBA00023125"/>
    </source>
</evidence>
<dbReference type="GO" id="GO:0005829">
    <property type="term" value="C:cytosol"/>
    <property type="evidence" value="ECO:0007669"/>
    <property type="project" value="TreeGrafter"/>
</dbReference>
<dbReference type="InterPro" id="IPR014016">
    <property type="entry name" value="UvrD-like_ATP-bd"/>
</dbReference>
<dbReference type="Gene3D" id="1.10.486.10">
    <property type="entry name" value="PCRA, domain 4"/>
    <property type="match status" value="1"/>
</dbReference>
<dbReference type="EMBL" id="DVNJ01000015">
    <property type="protein sequence ID" value="HIU62682.1"/>
    <property type="molecule type" value="Genomic_DNA"/>
</dbReference>
<keyword evidence="5 11" id="KW-0067">ATP-binding</keyword>
<protein>
    <recommendedName>
        <fullName evidence="9">DNA 3'-5' helicase</fullName>
        <ecNumber evidence="9">5.6.2.4</ecNumber>
    </recommendedName>
</protein>
<keyword evidence="4 11" id="KW-0347">Helicase</keyword>
<evidence type="ECO:0000256" key="2">
    <source>
        <dbReference type="ARBA" id="ARBA00022741"/>
    </source>
</evidence>
<name>A0A9D1MM96_9FIRM</name>
<keyword evidence="7" id="KW-0413">Isomerase</keyword>
<evidence type="ECO:0000256" key="1">
    <source>
        <dbReference type="ARBA" id="ARBA00009922"/>
    </source>
</evidence>
<feature type="binding site" evidence="11">
    <location>
        <begin position="29"/>
        <end position="36"/>
    </location>
    <ligand>
        <name>ATP</name>
        <dbReference type="ChEBI" id="CHEBI:30616"/>
    </ligand>
</feature>
<dbReference type="Gene3D" id="3.40.50.300">
    <property type="entry name" value="P-loop containing nucleotide triphosphate hydrolases"/>
    <property type="match status" value="2"/>
</dbReference>
<dbReference type="InterPro" id="IPR000212">
    <property type="entry name" value="DNA_helicase_UvrD/REP"/>
</dbReference>
<dbReference type="Pfam" id="PF00580">
    <property type="entry name" value="UvrD-helicase"/>
    <property type="match status" value="1"/>
</dbReference>
<dbReference type="GO" id="GO:0043138">
    <property type="term" value="F:3'-5' DNA helicase activity"/>
    <property type="evidence" value="ECO:0007669"/>
    <property type="project" value="UniProtKB-EC"/>
</dbReference>
<proteinExistence type="inferred from homology"/>
<dbReference type="SUPFAM" id="SSF52540">
    <property type="entry name" value="P-loop containing nucleoside triphosphate hydrolases"/>
    <property type="match status" value="1"/>
</dbReference>
<feature type="domain" description="UvrD-like helicase ATP-binding" evidence="12">
    <location>
        <begin position="8"/>
        <end position="293"/>
    </location>
</feature>
<evidence type="ECO:0000256" key="10">
    <source>
        <dbReference type="ARBA" id="ARBA00048988"/>
    </source>
</evidence>
<dbReference type="GO" id="GO:0016787">
    <property type="term" value="F:hydrolase activity"/>
    <property type="evidence" value="ECO:0007669"/>
    <property type="project" value="UniProtKB-UniRule"/>
</dbReference>
<evidence type="ECO:0000313" key="15">
    <source>
        <dbReference type="Proteomes" id="UP000824145"/>
    </source>
</evidence>
<comment type="catalytic activity">
    <reaction evidence="10">
        <text>ATP + H2O = ADP + phosphate + H(+)</text>
        <dbReference type="Rhea" id="RHEA:13065"/>
        <dbReference type="ChEBI" id="CHEBI:15377"/>
        <dbReference type="ChEBI" id="CHEBI:15378"/>
        <dbReference type="ChEBI" id="CHEBI:30616"/>
        <dbReference type="ChEBI" id="CHEBI:43474"/>
        <dbReference type="ChEBI" id="CHEBI:456216"/>
        <dbReference type="EC" id="5.6.2.4"/>
    </reaction>
</comment>
<evidence type="ECO:0000256" key="11">
    <source>
        <dbReference type="PROSITE-ProRule" id="PRU00560"/>
    </source>
</evidence>
<organism evidence="14 15">
    <name type="scientific">Candidatus Caccalectryoclostridium excrementigallinarum</name>
    <dbReference type="NCBI Taxonomy" id="2840710"/>
    <lineage>
        <taxon>Bacteria</taxon>
        <taxon>Bacillati</taxon>
        <taxon>Bacillota</taxon>
        <taxon>Clostridia</taxon>
        <taxon>Christensenellales</taxon>
        <taxon>Christensenellaceae</taxon>
        <taxon>Christensenellaceae incertae sedis</taxon>
        <taxon>Candidatus Caccalectryoclostridium</taxon>
    </lineage>
</organism>
<keyword evidence="3 11" id="KW-0378">Hydrolase</keyword>
<reference evidence="14" key="2">
    <citation type="journal article" date="2021" name="PeerJ">
        <title>Extensive microbial diversity within the chicken gut microbiome revealed by metagenomics and culture.</title>
        <authorList>
            <person name="Gilroy R."/>
            <person name="Ravi A."/>
            <person name="Getino M."/>
            <person name="Pursley I."/>
            <person name="Horton D.L."/>
            <person name="Alikhan N.F."/>
            <person name="Baker D."/>
            <person name="Gharbi K."/>
            <person name="Hall N."/>
            <person name="Watson M."/>
            <person name="Adriaenssens E.M."/>
            <person name="Foster-Nyarko E."/>
            <person name="Jarju S."/>
            <person name="Secka A."/>
            <person name="Antonio M."/>
            <person name="Oren A."/>
            <person name="Chaudhuri R.R."/>
            <person name="La Ragione R."/>
            <person name="Hildebrand F."/>
            <person name="Pallen M.J."/>
        </authorList>
    </citation>
    <scope>NUCLEOTIDE SEQUENCE</scope>
    <source>
        <strain evidence="14">9366</strain>
    </source>
</reference>
<dbReference type="GO" id="GO:0000725">
    <property type="term" value="P:recombinational repair"/>
    <property type="evidence" value="ECO:0007669"/>
    <property type="project" value="TreeGrafter"/>
</dbReference>
<feature type="domain" description="UvrD-like helicase C-terminal" evidence="13">
    <location>
        <begin position="294"/>
        <end position="561"/>
    </location>
</feature>
<dbReference type="InterPro" id="IPR014017">
    <property type="entry name" value="DNA_helicase_UvrD-like_C"/>
</dbReference>
<dbReference type="PANTHER" id="PTHR11070:SF2">
    <property type="entry name" value="ATP-DEPENDENT DNA HELICASE SRS2"/>
    <property type="match status" value="1"/>
</dbReference>
<evidence type="ECO:0000259" key="12">
    <source>
        <dbReference type="PROSITE" id="PS51198"/>
    </source>
</evidence>
<dbReference type="EC" id="5.6.2.4" evidence="9"/>
<evidence type="ECO:0000259" key="13">
    <source>
        <dbReference type="PROSITE" id="PS51217"/>
    </source>
</evidence>
<evidence type="ECO:0000256" key="9">
    <source>
        <dbReference type="ARBA" id="ARBA00034808"/>
    </source>
</evidence>
<comment type="similarity">
    <text evidence="1">Belongs to the helicase family. UvrD subfamily.</text>
</comment>
<dbReference type="PROSITE" id="PS51198">
    <property type="entry name" value="UVRD_HELICASE_ATP_BIND"/>
    <property type="match status" value="1"/>
</dbReference>
<dbReference type="GO" id="GO:0005524">
    <property type="term" value="F:ATP binding"/>
    <property type="evidence" value="ECO:0007669"/>
    <property type="project" value="UniProtKB-UniRule"/>
</dbReference>
<sequence>MTLDDLLKGLNKDQRRAVESTEGRVRVAAGAGSGKTRVLTLRYAYIVQKLGVTPEHILSVTFTNKAAREMRDRIRALMPDGDGGWILTFHGACHKILKEEIGFFAYPENFMVMDEEDQKSVLQRIFSQKGFTLKDFSFRDCMNAIEEYKAFADYVPFLTDVKRAQKTPALDEEKNKLDAVIAAYLDMQRKNYWLDFADLIQFTLYLFKISKAALQKWQNKFEYVQIDEFQDVSGEQYKLARALAGKHKNLFIVGDPDQTIYSWRGADVGFFNNFDKFFADAKTIVLDENYRSTPEILAVSNALISKNEDRIEKSLKATRPHGEKPLYHHAKSRIDEADAIANKILELKKTGVSLSDIAVLYRGNYLSRVIETSFVKKGVPYVVFSGTAFYQRKEIKDALAYLRLSVFGDDLSFERVVNTPHRGIGATRRSLLRAYAEENGCSLAQALGALALTPRFKGTGAGELLHFLIDAQAFAAEHDPAETLDHVLQKSGYEEFLRLSGGQDRLDNLSELKASVREFVESEGDDASVRDYLNSISLLTSADAEEKKDCVKLMTVHTAKGLEFPYVFVCCLNEGLFPSRKIKNIEEMQEERRVAYVALTRAQKRLFLSDAEGYDAQAGGAMYTSRFIFEIGKDLLQTSGRFSLGHLARSKTFISSHLSGKKVEKSGFSVGEKVFHPVFGVGSIAKAEADSYLVLFESGKTRSIAATSDILKPL</sequence>
<dbReference type="InterPro" id="IPR027417">
    <property type="entry name" value="P-loop_NTPase"/>
</dbReference>
<dbReference type="Pfam" id="PF13361">
    <property type="entry name" value="UvrD_C"/>
    <property type="match status" value="2"/>
</dbReference>